<keyword evidence="2 7" id="KW-0812">Transmembrane</keyword>
<dbReference type="FunFam" id="3.40.50.300:FF:002275">
    <property type="entry name" value="ATP-binding cassette, subfamily A (ABC1), member 16"/>
    <property type="match status" value="1"/>
</dbReference>
<dbReference type="SUPFAM" id="SSF52540">
    <property type="entry name" value="P-loop containing nucleoside triphosphate hydrolases"/>
    <property type="match status" value="2"/>
</dbReference>
<feature type="domain" description="ABC transporter" evidence="8">
    <location>
        <begin position="495"/>
        <end position="724"/>
    </location>
</feature>
<dbReference type="GO" id="GO:0005524">
    <property type="term" value="F:ATP binding"/>
    <property type="evidence" value="ECO:0007669"/>
    <property type="project" value="UniProtKB-KW"/>
</dbReference>
<feature type="transmembrane region" description="Helical" evidence="7">
    <location>
        <begin position="1028"/>
        <end position="1054"/>
    </location>
</feature>
<feature type="domain" description="ABC transporter" evidence="8">
    <location>
        <begin position="1287"/>
        <end position="1516"/>
    </location>
</feature>
<evidence type="ECO:0000256" key="2">
    <source>
        <dbReference type="ARBA" id="ARBA00022692"/>
    </source>
</evidence>
<dbReference type="InterPro" id="IPR003439">
    <property type="entry name" value="ABC_transporter-like_ATP-bd"/>
</dbReference>
<keyword evidence="5 7" id="KW-1133">Transmembrane helix</keyword>
<feature type="transmembrane region" description="Helical" evidence="7">
    <location>
        <begin position="851"/>
        <end position="872"/>
    </location>
</feature>
<organism evidence="9 10">
    <name type="scientific">Drosophila hydei</name>
    <name type="common">Fruit fly</name>
    <dbReference type="NCBI Taxonomy" id="7224"/>
    <lineage>
        <taxon>Eukaryota</taxon>
        <taxon>Metazoa</taxon>
        <taxon>Ecdysozoa</taxon>
        <taxon>Arthropoda</taxon>
        <taxon>Hexapoda</taxon>
        <taxon>Insecta</taxon>
        <taxon>Pterygota</taxon>
        <taxon>Neoptera</taxon>
        <taxon>Endopterygota</taxon>
        <taxon>Diptera</taxon>
        <taxon>Brachycera</taxon>
        <taxon>Muscomorpha</taxon>
        <taxon>Ephydroidea</taxon>
        <taxon>Drosophilidae</taxon>
        <taxon>Drosophila</taxon>
    </lineage>
</organism>
<dbReference type="RefSeq" id="XP_023162133.2">
    <property type="nucleotide sequence ID" value="XM_023306365.2"/>
</dbReference>
<accession>A0A6J1LFS5</accession>
<proteinExistence type="predicted"/>
<dbReference type="Pfam" id="PF00005">
    <property type="entry name" value="ABC_tran"/>
    <property type="match status" value="2"/>
</dbReference>
<keyword evidence="9" id="KW-1185">Reference proteome</keyword>
<dbReference type="GO" id="GO:0005319">
    <property type="term" value="F:lipid transporter activity"/>
    <property type="evidence" value="ECO:0007669"/>
    <property type="project" value="TreeGrafter"/>
</dbReference>
<feature type="transmembrane region" description="Helical" evidence="7">
    <location>
        <begin position="1136"/>
        <end position="1153"/>
    </location>
</feature>
<keyword evidence="4 10" id="KW-0067">ATP-binding</keyword>
<feature type="transmembrane region" description="Helical" evidence="7">
    <location>
        <begin position="1165"/>
        <end position="1185"/>
    </location>
</feature>
<feature type="transmembrane region" description="Helical" evidence="7">
    <location>
        <begin position="267"/>
        <end position="289"/>
    </location>
</feature>
<dbReference type="InterPro" id="IPR026082">
    <property type="entry name" value="ABCA"/>
</dbReference>
<dbReference type="GO" id="GO:0016020">
    <property type="term" value="C:membrane"/>
    <property type="evidence" value="ECO:0007669"/>
    <property type="project" value="UniProtKB-SubCell"/>
</dbReference>
<feature type="transmembrane region" description="Helical" evidence="7">
    <location>
        <begin position="1105"/>
        <end position="1130"/>
    </location>
</feature>
<dbReference type="CDD" id="cd03263">
    <property type="entry name" value="ABC_subfamily_A"/>
    <property type="match status" value="1"/>
</dbReference>
<feature type="transmembrane region" description="Helical" evidence="7">
    <location>
        <begin position="1074"/>
        <end position="1098"/>
    </location>
</feature>
<dbReference type="SMART" id="SM00382">
    <property type="entry name" value="AAA"/>
    <property type="match status" value="2"/>
</dbReference>
<dbReference type="PROSITE" id="PS50893">
    <property type="entry name" value="ABC_TRANSPORTER_2"/>
    <property type="match status" value="2"/>
</dbReference>
<feature type="transmembrane region" description="Helical" evidence="7">
    <location>
        <begin position="26"/>
        <end position="49"/>
    </location>
</feature>
<keyword evidence="6 7" id="KW-0472">Membrane</keyword>
<evidence type="ECO:0000256" key="1">
    <source>
        <dbReference type="ARBA" id="ARBA00004141"/>
    </source>
</evidence>
<dbReference type="Gene3D" id="3.40.50.300">
    <property type="entry name" value="P-loop containing nucleotide triphosphate hydrolases"/>
    <property type="match status" value="2"/>
</dbReference>
<dbReference type="KEGG" id="dhe:111593542"/>
<dbReference type="InterPro" id="IPR027417">
    <property type="entry name" value="P-loop_NTPase"/>
</dbReference>
<dbReference type="OrthoDB" id="6500128at2759"/>
<evidence type="ECO:0000256" key="5">
    <source>
        <dbReference type="ARBA" id="ARBA00022989"/>
    </source>
</evidence>
<dbReference type="GeneID" id="111593542"/>
<dbReference type="GO" id="GO:0016887">
    <property type="term" value="F:ATP hydrolysis activity"/>
    <property type="evidence" value="ECO:0007669"/>
    <property type="project" value="InterPro"/>
</dbReference>
<evidence type="ECO:0000256" key="4">
    <source>
        <dbReference type="ARBA" id="ARBA00022840"/>
    </source>
</evidence>
<dbReference type="OMA" id="ILYINMI"/>
<evidence type="ECO:0000256" key="3">
    <source>
        <dbReference type="ARBA" id="ARBA00022741"/>
    </source>
</evidence>
<sequence>MSTATEPRTIKQGTSKKLRLLICKNISVHLAHPVGIACITLLPIFAFMYTQLDQVINIHTPISVDERKFGLLDITMVRVSSIFYSPFNKILDEVIEDMADSLGTTVIESFPYASDMETALQQRDGFVGIEFEDKLVAIDKLPSELNVALRFPKHFRSKKSTMRSWPDTLFSRSREASETTPYEYEGYLVVETKLFEALQLGQNHSHITPQINVRAFPERMYMDFSYLGPLYSKFSVYFSFIYMAPCLIVGQQIVAEKQRQLREIMRIMGLTVTLNWISWFIVAYLLYFIPTVVVVCVMKWCMCPASNFLVLMLIFIVFILTLVCFTFMITAFVTSTLMSMTALFLMQFISFLPYLIIGIQHKNIQTLVVCMFMNSAMPSMFSQIYSYELRGVGLQWSNIFKHSHPDDQVSIGTILMIMLFTNILRILVAIYVDQLNPGDFGVAKKWYFPCQRTFWCPWKRPERRFVDEEQPLQQSMSSRAQLNESDLMRHKNVIIEAHNLSKTYGEHEVVHDFSLKFYENELTMLIGHNGSGKTTTFMMLAGVLAPTSGNISINGIDMAEAIQKGQRSFSICPQYNILFDELSAYWHLVFYSRLKGYERDAAEAEAERYLTVMDLLDKATIRVEYLTTSMRRKLSVCCALCGNTKVVVCDEPTACLDPFTRREVWKLLRMEKAGRCILMSTHFMEAAEFLADRIAIMRDGELFTYGTAESIINSLGPGYRLVCIGDEDCNVDEVTEFIESKISNAELESSIGFELTYRLSAQQVHKFTNLFKGLETNMYKLKLSSFGVIAPTLGETFLKISGNSLSQKHTEASLEKLQKWVGNPVDSQELRYSKKQLNEWQAQLLKKFRYVWNHFLLYILIILVPLFGLLILKIMKLVYKQHNLVEIDPTDLSVYQNAIVVRELLLPVDEDPLDTYNINNKGIANQYEKIAMNAGATVTTLESEGIVQYLLNNSYVDVEGFTETYVAAVTVSDTITMWYNRRLNHGAALSHGLILKAIAEYTSGLKITFRNKPRADSDLAVLIEQSNLVAVIDTACLMAFLTFAVSAFVLLPVYENISDLRHVQLMNGLSLWTYWLAQLVGDMLIFMLIIVSVLLSWYQSSANVLIWLGVLLFFFAISALISTYLLSFLFKDPGAGMAYVLAINCCVVLLAVFAMPLKDDHVYKYLHVIFLILPFYAMYGAVLLISTNSGTSTPCAQVNMKAFCQLHHMCCDLAELNTYKYLLSLFISGMFGFALLLLASRVLHLRYAIKRRPKECMLNDRDGNVHLARMEIDAIVKDPDELKACSVVCRRISKLYRRYVAVNCVSLKVNSYECFGLVGPNGAGKTTTLSMIIGSRLISDGDIFIKGNSMKNMTIGGLPNIGFCPQKNILLPYMTGRDVLKFTGLTCGIKKICIPTIIAHLAESFELTKVLDLKTKHYSVGTKRKLNIAMAVMGHNFVCLDEPTTGVDISAKQEIWLVLSDMRAMGCTLLLTTHNMQECEAVCSCVGLMVNGTLQYYGSIQRLKQDYGKGITIRIQLATSAELMTLESETSSLDDFSEVPSERIVATFSRSGNTSDTGLSKSSDERWISRMTMISQEDNNTKGTQTYKKRNNKSNLTATSTPLGSRTSNYKGKSSLFSKTFENDSPLSEFNEFEEMMKIIETTFKTDYPDSYVVERFTYRGFIVIVIPDKNIKWSTIFRYVEQKRRLLQIKHYSISETSLEDIFMDFAKMQESD</sequence>
<dbReference type="InterPro" id="IPR003593">
    <property type="entry name" value="AAA+_ATPase"/>
</dbReference>
<evidence type="ECO:0000256" key="6">
    <source>
        <dbReference type="ARBA" id="ARBA00023136"/>
    </source>
</evidence>
<dbReference type="GO" id="GO:0140359">
    <property type="term" value="F:ABC-type transporter activity"/>
    <property type="evidence" value="ECO:0007669"/>
    <property type="project" value="InterPro"/>
</dbReference>
<gene>
    <name evidence="10" type="primary">LOC111593542</name>
</gene>
<dbReference type="InterPro" id="IPR013525">
    <property type="entry name" value="ABC2_TM"/>
</dbReference>
<keyword evidence="3" id="KW-0547">Nucleotide-binding</keyword>
<evidence type="ECO:0000313" key="10">
    <source>
        <dbReference type="RefSeq" id="XP_023162133.2"/>
    </source>
</evidence>
<evidence type="ECO:0000259" key="8">
    <source>
        <dbReference type="PROSITE" id="PS50893"/>
    </source>
</evidence>
<dbReference type="Proteomes" id="UP000504633">
    <property type="component" value="Unplaced"/>
</dbReference>
<feature type="transmembrane region" description="Helical" evidence="7">
    <location>
        <begin position="1221"/>
        <end position="1243"/>
    </location>
</feature>
<comment type="subcellular location">
    <subcellularLocation>
        <location evidence="1">Membrane</location>
        <topology evidence="1">Multi-pass membrane protein</topology>
    </subcellularLocation>
</comment>
<dbReference type="PANTHER" id="PTHR19229:SF250">
    <property type="entry name" value="ABC TRANSPORTER DOMAIN-CONTAINING PROTEIN-RELATED"/>
    <property type="match status" value="1"/>
</dbReference>
<evidence type="ECO:0000313" key="9">
    <source>
        <dbReference type="Proteomes" id="UP000504633"/>
    </source>
</evidence>
<evidence type="ECO:0000256" key="7">
    <source>
        <dbReference type="SAM" id="Phobius"/>
    </source>
</evidence>
<reference evidence="10" key="1">
    <citation type="submission" date="2025-08" db="UniProtKB">
        <authorList>
            <consortium name="RefSeq"/>
        </authorList>
    </citation>
    <scope>IDENTIFICATION</scope>
    <source>
        <strain evidence="10">15085-1641.00</strain>
        <tissue evidence="10">Whole body</tissue>
    </source>
</reference>
<name>A0A6J1LFS5_DROHY</name>
<protein>
    <submittedName>
        <fullName evidence="10">ATP-binding cassette sub-family A member 2 isoform X1</fullName>
    </submittedName>
</protein>
<feature type="transmembrane region" description="Helical" evidence="7">
    <location>
        <begin position="408"/>
        <end position="432"/>
    </location>
</feature>
<feature type="transmembrane region" description="Helical" evidence="7">
    <location>
        <begin position="340"/>
        <end position="360"/>
    </location>
</feature>
<dbReference type="Pfam" id="PF12698">
    <property type="entry name" value="ABC2_membrane_3"/>
    <property type="match status" value="2"/>
</dbReference>
<dbReference type="PANTHER" id="PTHR19229">
    <property type="entry name" value="ATP-BINDING CASSETTE TRANSPORTER SUBFAMILY A ABCA"/>
    <property type="match status" value="1"/>
</dbReference>
<feature type="transmembrane region" description="Helical" evidence="7">
    <location>
        <begin position="309"/>
        <end position="333"/>
    </location>
</feature>